<dbReference type="InterPro" id="IPR015865">
    <property type="entry name" value="Riboflavin_kinase_bac/euk"/>
</dbReference>
<evidence type="ECO:0000259" key="15">
    <source>
        <dbReference type="SMART" id="SM00904"/>
    </source>
</evidence>
<evidence type="ECO:0000256" key="13">
    <source>
        <dbReference type="ARBA" id="ARBA00049494"/>
    </source>
</evidence>
<dbReference type="AlphaFoldDB" id="A0A1W1URR9"/>
<evidence type="ECO:0000256" key="11">
    <source>
        <dbReference type="ARBA" id="ARBA00023268"/>
    </source>
</evidence>
<dbReference type="InterPro" id="IPR023465">
    <property type="entry name" value="Riboflavin_kinase_dom_sf"/>
</dbReference>
<dbReference type="PANTHER" id="PTHR22749">
    <property type="entry name" value="RIBOFLAVIN KINASE/FMN ADENYLYLTRANSFERASE"/>
    <property type="match status" value="1"/>
</dbReference>
<dbReference type="PIRSF" id="PIRSF004491">
    <property type="entry name" value="FAD_Synth"/>
    <property type="match status" value="1"/>
</dbReference>
<evidence type="ECO:0000256" key="12">
    <source>
        <dbReference type="ARBA" id="ARBA00047880"/>
    </source>
</evidence>
<evidence type="ECO:0000256" key="1">
    <source>
        <dbReference type="ARBA" id="ARBA00004726"/>
    </source>
</evidence>
<proteinExistence type="inferred from homology"/>
<evidence type="ECO:0000313" key="16">
    <source>
        <dbReference type="EMBL" id="SMB83719.1"/>
    </source>
</evidence>
<dbReference type="Gene3D" id="3.40.50.620">
    <property type="entry name" value="HUPs"/>
    <property type="match status" value="1"/>
</dbReference>
<dbReference type="STRING" id="573058.SAMN00017477_0602"/>
<dbReference type="PANTHER" id="PTHR22749:SF6">
    <property type="entry name" value="RIBOFLAVIN KINASE"/>
    <property type="match status" value="1"/>
</dbReference>
<keyword evidence="11" id="KW-0511">Multifunctional enzyme</keyword>
<dbReference type="SMART" id="SM00904">
    <property type="entry name" value="Flavokinase"/>
    <property type="match status" value="1"/>
</dbReference>
<keyword evidence="17" id="KW-1185">Reference proteome</keyword>
<dbReference type="SUPFAM" id="SSF52374">
    <property type="entry name" value="Nucleotidylyl transferase"/>
    <property type="match status" value="1"/>
</dbReference>
<comment type="catalytic activity">
    <reaction evidence="12 14">
        <text>riboflavin + ATP = FMN + ADP + H(+)</text>
        <dbReference type="Rhea" id="RHEA:14357"/>
        <dbReference type="ChEBI" id="CHEBI:15378"/>
        <dbReference type="ChEBI" id="CHEBI:30616"/>
        <dbReference type="ChEBI" id="CHEBI:57986"/>
        <dbReference type="ChEBI" id="CHEBI:58210"/>
        <dbReference type="ChEBI" id="CHEBI:456216"/>
        <dbReference type="EC" id="2.7.1.26"/>
    </reaction>
</comment>
<evidence type="ECO:0000256" key="5">
    <source>
        <dbReference type="ARBA" id="ARBA00022679"/>
    </source>
</evidence>
<reference evidence="17" key="1">
    <citation type="submission" date="2017-04" db="EMBL/GenBank/DDBJ databases">
        <authorList>
            <person name="Varghese N."/>
            <person name="Submissions S."/>
        </authorList>
    </citation>
    <scope>NUCLEOTIDE SEQUENCE [LARGE SCALE GENOMIC DNA]</scope>
    <source>
        <strain evidence="17">DSM 20463</strain>
    </source>
</reference>
<dbReference type="InterPro" id="IPR014729">
    <property type="entry name" value="Rossmann-like_a/b/a_fold"/>
</dbReference>
<keyword evidence="7 14" id="KW-0547">Nucleotide-binding</keyword>
<dbReference type="NCBIfam" id="NF004162">
    <property type="entry name" value="PRK05627.1-5"/>
    <property type="match status" value="1"/>
</dbReference>
<name>A0A1W1URR9_PEPAS</name>
<dbReference type="GO" id="GO:0008531">
    <property type="term" value="F:riboflavin kinase activity"/>
    <property type="evidence" value="ECO:0007669"/>
    <property type="project" value="UniProtKB-UniRule"/>
</dbReference>
<keyword evidence="10 14" id="KW-0067">ATP-binding</keyword>
<keyword evidence="3 14" id="KW-0285">Flavoprotein</keyword>
<dbReference type="InterPro" id="IPR015864">
    <property type="entry name" value="FAD_synthase"/>
</dbReference>
<feature type="domain" description="Riboflavin kinase" evidence="15">
    <location>
        <begin position="181"/>
        <end position="305"/>
    </location>
</feature>
<dbReference type="OrthoDB" id="9803667at2"/>
<accession>A0A1W1URR9</accession>
<dbReference type="EC" id="2.7.1.26" evidence="14"/>
<dbReference type="InterPro" id="IPR023468">
    <property type="entry name" value="Riboflavin_kinase"/>
</dbReference>
<keyword evidence="8 14" id="KW-0418">Kinase</keyword>
<evidence type="ECO:0000256" key="10">
    <source>
        <dbReference type="ARBA" id="ARBA00022840"/>
    </source>
</evidence>
<dbReference type="GO" id="GO:0003919">
    <property type="term" value="F:FMN adenylyltransferase activity"/>
    <property type="evidence" value="ECO:0007669"/>
    <property type="project" value="UniProtKB-UniRule"/>
</dbReference>
<comment type="pathway">
    <text evidence="2 14">Cofactor biosynthesis; FMN biosynthesis; FMN from riboflavin (ATP route): step 1/1.</text>
</comment>
<evidence type="ECO:0000256" key="9">
    <source>
        <dbReference type="ARBA" id="ARBA00022827"/>
    </source>
</evidence>
<evidence type="ECO:0000256" key="14">
    <source>
        <dbReference type="PIRNR" id="PIRNR004491"/>
    </source>
</evidence>
<dbReference type="GO" id="GO:0006747">
    <property type="term" value="P:FAD biosynthetic process"/>
    <property type="evidence" value="ECO:0007669"/>
    <property type="project" value="UniProtKB-UniRule"/>
</dbReference>
<evidence type="ECO:0000256" key="7">
    <source>
        <dbReference type="ARBA" id="ARBA00022741"/>
    </source>
</evidence>
<evidence type="ECO:0000256" key="4">
    <source>
        <dbReference type="ARBA" id="ARBA00022643"/>
    </source>
</evidence>
<dbReference type="EMBL" id="FWWR01000009">
    <property type="protein sequence ID" value="SMB83719.1"/>
    <property type="molecule type" value="Genomic_DNA"/>
</dbReference>
<keyword evidence="6 14" id="KW-0548">Nucleotidyltransferase</keyword>
<evidence type="ECO:0000256" key="8">
    <source>
        <dbReference type="ARBA" id="ARBA00022777"/>
    </source>
</evidence>
<sequence length="309" mass="34886">MEIIEITTNYKSESDCFIALGNFDGVHLAHKKLLDTLVETSKPSGCKSAILAFKNHTKNIINKSPQRLLTSNEQKYSKLEDIGINICYEIMFNYDLMRMSARDFVVELLYNNLKVKGIVVGFDYRFGHKASGDIYLLKELCNELGIALTILDEVIIDENIVSSTLIRNLIEDGKVDEVNKYLGSDFKIKGTVIHGKKLGTRMGIPTANIAINTNYVIPKYGVYDSTVIVDGVSYKAATNVGKNPSIENSGLRIESHIIDFNEDIYDKKIELILHKFLRDELKFESVEELFNQMSKDIELIKNSSIAKNI</sequence>
<comment type="pathway">
    <text evidence="1 14">Cofactor biosynthesis; FAD biosynthesis; FAD from FMN: step 1/1.</text>
</comment>
<evidence type="ECO:0000256" key="2">
    <source>
        <dbReference type="ARBA" id="ARBA00005201"/>
    </source>
</evidence>
<dbReference type="UniPathway" id="UPA00277">
    <property type="reaction ID" value="UER00407"/>
</dbReference>
<dbReference type="EC" id="2.7.7.2" evidence="14"/>
<dbReference type="NCBIfam" id="TIGR00083">
    <property type="entry name" value="ribF"/>
    <property type="match status" value="1"/>
</dbReference>
<dbReference type="SUPFAM" id="SSF82114">
    <property type="entry name" value="Riboflavin kinase-like"/>
    <property type="match status" value="1"/>
</dbReference>
<dbReference type="UniPathway" id="UPA00276">
    <property type="reaction ID" value="UER00406"/>
</dbReference>
<keyword evidence="9 14" id="KW-0274">FAD</keyword>
<dbReference type="GO" id="GO:0009398">
    <property type="term" value="P:FMN biosynthetic process"/>
    <property type="evidence" value="ECO:0007669"/>
    <property type="project" value="UniProtKB-UniRule"/>
</dbReference>
<dbReference type="Gene3D" id="2.40.30.30">
    <property type="entry name" value="Riboflavin kinase-like"/>
    <property type="match status" value="1"/>
</dbReference>
<dbReference type="Proteomes" id="UP000192368">
    <property type="component" value="Unassembled WGS sequence"/>
</dbReference>
<dbReference type="InterPro" id="IPR002606">
    <property type="entry name" value="Riboflavin_kinase_bac"/>
</dbReference>
<protein>
    <recommendedName>
        <fullName evidence="14">Riboflavin biosynthesis protein</fullName>
    </recommendedName>
    <domain>
        <recommendedName>
            <fullName evidence="14">Riboflavin kinase</fullName>
            <ecNumber evidence="14">2.7.1.26</ecNumber>
        </recommendedName>
        <alternativeName>
            <fullName evidence="14">Flavokinase</fullName>
        </alternativeName>
    </domain>
    <domain>
        <recommendedName>
            <fullName evidence="14">FMN adenylyltransferase</fullName>
            <ecNumber evidence="14">2.7.7.2</ecNumber>
        </recommendedName>
        <alternativeName>
            <fullName evidence="14">FAD pyrophosphorylase</fullName>
        </alternativeName>
        <alternativeName>
            <fullName evidence="14">FAD synthase</fullName>
        </alternativeName>
    </domain>
</protein>
<keyword evidence="4 14" id="KW-0288">FMN</keyword>
<dbReference type="Pfam" id="PF01687">
    <property type="entry name" value="Flavokinase"/>
    <property type="match status" value="1"/>
</dbReference>
<dbReference type="CDD" id="cd02064">
    <property type="entry name" value="FAD_synthetase_N"/>
    <property type="match status" value="1"/>
</dbReference>
<organism evidence="16 17">
    <name type="scientific">Peptoniphilus asaccharolyticus DSM 20463</name>
    <dbReference type="NCBI Taxonomy" id="573058"/>
    <lineage>
        <taxon>Bacteria</taxon>
        <taxon>Bacillati</taxon>
        <taxon>Bacillota</taxon>
        <taxon>Tissierellia</taxon>
        <taxon>Tissierellales</taxon>
        <taxon>Peptoniphilaceae</taxon>
        <taxon>Peptoniphilus</taxon>
    </lineage>
</organism>
<dbReference type="FunFam" id="3.40.50.620:FF:000021">
    <property type="entry name" value="Riboflavin biosynthesis protein"/>
    <property type="match status" value="1"/>
</dbReference>
<evidence type="ECO:0000256" key="3">
    <source>
        <dbReference type="ARBA" id="ARBA00022630"/>
    </source>
</evidence>
<dbReference type="GO" id="GO:0009231">
    <property type="term" value="P:riboflavin biosynthetic process"/>
    <property type="evidence" value="ECO:0007669"/>
    <property type="project" value="InterPro"/>
</dbReference>
<comment type="similarity">
    <text evidence="14">Belongs to the ribF family.</text>
</comment>
<gene>
    <name evidence="16" type="ORF">SAMN00017477_0602</name>
</gene>
<evidence type="ECO:0000256" key="6">
    <source>
        <dbReference type="ARBA" id="ARBA00022695"/>
    </source>
</evidence>
<dbReference type="Pfam" id="PF06574">
    <property type="entry name" value="FAD_syn"/>
    <property type="match status" value="1"/>
</dbReference>
<evidence type="ECO:0000313" key="17">
    <source>
        <dbReference type="Proteomes" id="UP000192368"/>
    </source>
</evidence>
<comment type="catalytic activity">
    <reaction evidence="13 14">
        <text>FMN + ATP + H(+) = FAD + diphosphate</text>
        <dbReference type="Rhea" id="RHEA:17237"/>
        <dbReference type="ChEBI" id="CHEBI:15378"/>
        <dbReference type="ChEBI" id="CHEBI:30616"/>
        <dbReference type="ChEBI" id="CHEBI:33019"/>
        <dbReference type="ChEBI" id="CHEBI:57692"/>
        <dbReference type="ChEBI" id="CHEBI:58210"/>
        <dbReference type="EC" id="2.7.7.2"/>
    </reaction>
</comment>
<dbReference type="GO" id="GO:0005524">
    <property type="term" value="F:ATP binding"/>
    <property type="evidence" value="ECO:0007669"/>
    <property type="project" value="UniProtKB-UniRule"/>
</dbReference>
<keyword evidence="5 14" id="KW-0808">Transferase</keyword>
<dbReference type="RefSeq" id="WP_084230264.1">
    <property type="nucleotide sequence ID" value="NZ_FWWR01000009.1"/>
</dbReference>